<keyword evidence="1" id="KW-0378">Hydrolase</keyword>
<keyword evidence="2" id="KW-1185">Reference proteome</keyword>
<dbReference type="PANTHER" id="PTHR45702">
    <property type="entry name" value="ADAM10/ADAM17 METALLOPEPTIDASE FAMILY MEMBER"/>
    <property type="match status" value="1"/>
</dbReference>
<name>A0AAV4UJW6_9ARAC</name>
<gene>
    <name evidence="1" type="primary">adam10</name>
    <name evidence="1" type="ORF">CDAR_284931</name>
</gene>
<dbReference type="Proteomes" id="UP001054837">
    <property type="component" value="Unassembled WGS sequence"/>
</dbReference>
<keyword evidence="1" id="KW-0645">Protease</keyword>
<dbReference type="InterPro" id="IPR051489">
    <property type="entry name" value="ADAM_Metalloproteinase"/>
</dbReference>
<proteinExistence type="predicted"/>
<dbReference type="EMBL" id="BPLQ01011449">
    <property type="protein sequence ID" value="GIY58032.1"/>
    <property type="molecule type" value="Genomic_DNA"/>
</dbReference>
<evidence type="ECO:0000313" key="1">
    <source>
        <dbReference type="EMBL" id="GIY58032.1"/>
    </source>
</evidence>
<dbReference type="GO" id="GO:0004222">
    <property type="term" value="F:metalloendopeptidase activity"/>
    <property type="evidence" value="ECO:0007669"/>
    <property type="project" value="TreeGrafter"/>
</dbReference>
<dbReference type="PANTHER" id="PTHR45702:SF3">
    <property type="entry name" value="KUZBANIAN-LIKE, ISOFORM A"/>
    <property type="match status" value="1"/>
</dbReference>
<accession>A0AAV4UJW6</accession>
<dbReference type="GO" id="GO:0006509">
    <property type="term" value="P:membrane protein ectodomain proteolysis"/>
    <property type="evidence" value="ECO:0007669"/>
    <property type="project" value="TreeGrafter"/>
</dbReference>
<dbReference type="Gene3D" id="3.40.390.10">
    <property type="entry name" value="Collagenase (Catalytic Domain)"/>
    <property type="match status" value="1"/>
</dbReference>
<reference evidence="1 2" key="1">
    <citation type="submission" date="2021-06" db="EMBL/GenBank/DDBJ databases">
        <title>Caerostris darwini draft genome.</title>
        <authorList>
            <person name="Kono N."/>
            <person name="Arakawa K."/>
        </authorList>
    </citation>
    <scope>NUCLEOTIDE SEQUENCE [LARGE SCALE GENOMIC DNA]</scope>
</reference>
<dbReference type="InterPro" id="IPR024079">
    <property type="entry name" value="MetalloPept_cat_dom_sf"/>
</dbReference>
<dbReference type="GO" id="GO:0005886">
    <property type="term" value="C:plasma membrane"/>
    <property type="evidence" value="ECO:0007669"/>
    <property type="project" value="TreeGrafter"/>
</dbReference>
<evidence type="ECO:0000313" key="2">
    <source>
        <dbReference type="Proteomes" id="UP001054837"/>
    </source>
</evidence>
<sequence>MEKAFQRQRPKDQRIDLAVEKARLEGLRWKAEIKATLKGFFFKLLYFFFLCQLINRKSLAISFPSPKLDLRVPQIISLELNPFILHFEPLFYSQKSLNDQNYRTKRSPKSEIKLQFTAHNKVFKIRMKSESSLFSPDIVFESSSRGRFDYDVSKVVTGHLDDEEDSTVEGVITANGLLDIVVKTQIEQYFIEPSSRYFPASSQPFHSVIYRLSDVHFPLGNITHKSPSFVHKDHLSARIHATDVSPMTVHKHPHLKNHSSSDDLLFFERFTKHYFHRRNKRKFSSHRVRQSRSILSSNEPSEEVLYWRDGDSLHYRNVERYGDSERYGVRSNQRTHWTEDRSDRNIAIDPQKSTCMLYLQADHLFFQKMGSEEACIETMTRHVQKVNGIYKNTDTTRMIIYKS</sequence>
<dbReference type="GO" id="GO:0007219">
    <property type="term" value="P:Notch signaling pathway"/>
    <property type="evidence" value="ECO:0007669"/>
    <property type="project" value="TreeGrafter"/>
</dbReference>
<organism evidence="1 2">
    <name type="scientific">Caerostris darwini</name>
    <dbReference type="NCBI Taxonomy" id="1538125"/>
    <lineage>
        <taxon>Eukaryota</taxon>
        <taxon>Metazoa</taxon>
        <taxon>Ecdysozoa</taxon>
        <taxon>Arthropoda</taxon>
        <taxon>Chelicerata</taxon>
        <taxon>Arachnida</taxon>
        <taxon>Araneae</taxon>
        <taxon>Araneomorphae</taxon>
        <taxon>Entelegynae</taxon>
        <taxon>Araneoidea</taxon>
        <taxon>Araneidae</taxon>
        <taxon>Caerostris</taxon>
    </lineage>
</organism>
<protein>
    <submittedName>
        <fullName evidence="1">Disintegrin and metalloproteinase domain-containing protein 10</fullName>
    </submittedName>
</protein>
<dbReference type="AlphaFoldDB" id="A0AAV4UJW6"/>
<comment type="caution">
    <text evidence="1">The sequence shown here is derived from an EMBL/GenBank/DDBJ whole genome shotgun (WGS) entry which is preliminary data.</text>
</comment>
<keyword evidence="1" id="KW-0482">Metalloprotease</keyword>